<organism evidence="8 9">
    <name type="scientific">Halteria grandinella</name>
    <dbReference type="NCBI Taxonomy" id="5974"/>
    <lineage>
        <taxon>Eukaryota</taxon>
        <taxon>Sar</taxon>
        <taxon>Alveolata</taxon>
        <taxon>Ciliophora</taxon>
        <taxon>Intramacronucleata</taxon>
        <taxon>Spirotrichea</taxon>
        <taxon>Stichotrichia</taxon>
        <taxon>Sporadotrichida</taxon>
        <taxon>Halteriidae</taxon>
        <taxon>Halteria</taxon>
    </lineage>
</organism>
<keyword evidence="5 7" id="KW-1133">Transmembrane helix</keyword>
<evidence type="ECO:0000256" key="5">
    <source>
        <dbReference type="ARBA" id="ARBA00022989"/>
    </source>
</evidence>
<dbReference type="GO" id="GO:0035435">
    <property type="term" value="P:phosphate ion transmembrane transport"/>
    <property type="evidence" value="ECO:0007669"/>
    <property type="project" value="TreeGrafter"/>
</dbReference>
<dbReference type="GO" id="GO:0005315">
    <property type="term" value="F:phosphate transmembrane transporter activity"/>
    <property type="evidence" value="ECO:0007669"/>
    <property type="project" value="InterPro"/>
</dbReference>
<proteinExistence type="predicted"/>
<dbReference type="Pfam" id="PF01384">
    <property type="entry name" value="PHO4"/>
    <property type="match status" value="1"/>
</dbReference>
<evidence type="ECO:0000256" key="3">
    <source>
        <dbReference type="ARBA" id="ARBA00022592"/>
    </source>
</evidence>
<evidence type="ECO:0000256" key="4">
    <source>
        <dbReference type="ARBA" id="ARBA00022692"/>
    </source>
</evidence>
<dbReference type="AlphaFoldDB" id="A0A8J8SWP9"/>
<evidence type="ECO:0000256" key="6">
    <source>
        <dbReference type="ARBA" id="ARBA00023136"/>
    </source>
</evidence>
<keyword evidence="3" id="KW-0592">Phosphate transport</keyword>
<evidence type="ECO:0000313" key="8">
    <source>
        <dbReference type="EMBL" id="TNV73460.1"/>
    </source>
</evidence>
<evidence type="ECO:0000256" key="1">
    <source>
        <dbReference type="ARBA" id="ARBA00004141"/>
    </source>
</evidence>
<name>A0A8J8SWP9_HALGN</name>
<feature type="transmembrane region" description="Helical" evidence="7">
    <location>
        <begin position="62"/>
        <end position="80"/>
    </location>
</feature>
<dbReference type="OrthoDB" id="260807at2759"/>
<gene>
    <name evidence="8" type="ORF">FGO68_gene476</name>
</gene>
<evidence type="ECO:0000313" key="9">
    <source>
        <dbReference type="Proteomes" id="UP000785679"/>
    </source>
</evidence>
<keyword evidence="9" id="KW-1185">Reference proteome</keyword>
<comment type="subcellular location">
    <subcellularLocation>
        <location evidence="1">Membrane</location>
        <topology evidence="1">Multi-pass membrane protein</topology>
    </subcellularLocation>
</comment>
<sequence length="196" mass="21638">MNTSGYLAKSQQKIDKLFKIPLIVSTCLLAMAHGSNEVNVSAPSAAMIFLLNDKQDIGDSEAYAGMAIGLASLILGVLTLGKRYLHKYRKKFMKTTLANGMIANTSASLILLGCSLLGYPCSCTYLIIPNIFMLSRMHENRPILNDKKKIGKIILFFFAIIVMSGTLSITLFSFFSWLRNDDPIIPTILGEDLSYQ</sequence>
<accession>A0A8J8SWP9</accession>
<dbReference type="PANTHER" id="PTHR11101:SF80">
    <property type="entry name" value="PHOSPHATE TRANSPORTER"/>
    <property type="match status" value="1"/>
</dbReference>
<evidence type="ECO:0000256" key="2">
    <source>
        <dbReference type="ARBA" id="ARBA00022448"/>
    </source>
</evidence>
<keyword evidence="6 7" id="KW-0472">Membrane</keyword>
<dbReference type="PANTHER" id="PTHR11101">
    <property type="entry name" value="PHOSPHATE TRANSPORTER"/>
    <property type="match status" value="1"/>
</dbReference>
<keyword evidence="4 7" id="KW-0812">Transmembrane</keyword>
<feature type="transmembrane region" description="Helical" evidence="7">
    <location>
        <begin position="154"/>
        <end position="178"/>
    </location>
</feature>
<reference evidence="8" key="1">
    <citation type="submission" date="2019-06" db="EMBL/GenBank/DDBJ databases">
        <authorList>
            <person name="Zheng W."/>
        </authorList>
    </citation>
    <scope>NUCLEOTIDE SEQUENCE</scope>
    <source>
        <strain evidence="8">QDHG01</strain>
    </source>
</reference>
<dbReference type="GO" id="GO:0016020">
    <property type="term" value="C:membrane"/>
    <property type="evidence" value="ECO:0007669"/>
    <property type="project" value="UniProtKB-SubCell"/>
</dbReference>
<dbReference type="EMBL" id="RRYP01018833">
    <property type="protein sequence ID" value="TNV73460.1"/>
    <property type="molecule type" value="Genomic_DNA"/>
</dbReference>
<dbReference type="InterPro" id="IPR001204">
    <property type="entry name" value="Phos_transporter"/>
</dbReference>
<keyword evidence="2" id="KW-0813">Transport</keyword>
<comment type="caution">
    <text evidence="8">The sequence shown here is derived from an EMBL/GenBank/DDBJ whole genome shotgun (WGS) entry which is preliminary data.</text>
</comment>
<dbReference type="Proteomes" id="UP000785679">
    <property type="component" value="Unassembled WGS sequence"/>
</dbReference>
<feature type="transmembrane region" description="Helical" evidence="7">
    <location>
        <begin position="117"/>
        <end position="134"/>
    </location>
</feature>
<evidence type="ECO:0000256" key="7">
    <source>
        <dbReference type="SAM" id="Phobius"/>
    </source>
</evidence>
<protein>
    <submittedName>
        <fullName evidence="8">Uncharacterized protein</fullName>
    </submittedName>
</protein>